<dbReference type="SUPFAM" id="SSF57938">
    <property type="entry name" value="DnaJ/Hsp40 cysteine-rich domain"/>
    <property type="match status" value="1"/>
</dbReference>
<evidence type="ECO:0000256" key="14">
    <source>
        <dbReference type="SAM" id="MobiDB-lite"/>
    </source>
</evidence>
<dbReference type="OrthoDB" id="9779889at2"/>
<dbReference type="Gene3D" id="2.10.230.10">
    <property type="entry name" value="Heat shock protein DnaJ, cysteine-rich domain"/>
    <property type="match status" value="1"/>
</dbReference>
<dbReference type="InterPro" id="IPR001305">
    <property type="entry name" value="HSP_DnaJ_Cys-rich_dom"/>
</dbReference>
<keyword evidence="4 12" id="KW-0677">Repeat</keyword>
<dbReference type="InterPro" id="IPR036869">
    <property type="entry name" value="J_dom_sf"/>
</dbReference>
<dbReference type="GO" id="GO:0008270">
    <property type="term" value="F:zinc ion binding"/>
    <property type="evidence" value="ECO:0007669"/>
    <property type="project" value="UniProtKB-UniRule"/>
</dbReference>
<dbReference type="GO" id="GO:0009408">
    <property type="term" value="P:response to heat"/>
    <property type="evidence" value="ECO:0007669"/>
    <property type="project" value="InterPro"/>
</dbReference>
<sequence length="387" mass="41572">MATQRDYYEVLSVSRDADGDTIASSYRKMAIKYHPDKNPGDEEAIGRFKEAAEAFEVLSDQEKRSRYDRFGHAGVNGAAGQGGGGFNDVEDIFSAFGDVFGDLFGGGGRSRSRKGRDVRCDLTLSLHEAAEGVTKTVEIQRHEPCSDCDGSGAAEGSKKETCGYCGGHGRVIQSAGIVRMQTTCPACHGAGATISKPCRGCKGSGQRIGVFEAEVRIPAGVDNNSRVRIPGQGEPSASGGPPGDCYCFITVLDHPLFEREGQHLICRAPITYTQAALGCLLEVPTLEGRGEVKVPPGTQSGDVFRLGGKGMPDPRRHGLGDLLVQVTIEVPKKLSPEEDRLLRELAELEHKNVAPERKSFFEQLKDYFTGESEEKDSSNRGAGTADE</sequence>
<evidence type="ECO:0000313" key="18">
    <source>
        <dbReference type="Proteomes" id="UP000315440"/>
    </source>
</evidence>
<keyword evidence="8 12" id="KW-0143">Chaperone</keyword>
<feature type="domain" description="CR-type" evidence="16">
    <location>
        <begin position="132"/>
        <end position="210"/>
    </location>
</feature>
<evidence type="ECO:0000256" key="5">
    <source>
        <dbReference type="ARBA" id="ARBA00022771"/>
    </source>
</evidence>
<feature type="repeat" description="CXXCXGXG motif" evidence="12">
    <location>
        <begin position="198"/>
        <end position="205"/>
    </location>
</feature>
<keyword evidence="1 12" id="KW-0963">Cytoplasm</keyword>
<evidence type="ECO:0000256" key="10">
    <source>
        <dbReference type="ARBA" id="ARBA00061004"/>
    </source>
</evidence>
<evidence type="ECO:0000259" key="16">
    <source>
        <dbReference type="PROSITE" id="PS51188"/>
    </source>
</evidence>
<keyword evidence="18" id="KW-1185">Reference proteome</keyword>
<dbReference type="PRINTS" id="PR00625">
    <property type="entry name" value="JDOMAIN"/>
</dbReference>
<dbReference type="InterPro" id="IPR008971">
    <property type="entry name" value="HSP40/DnaJ_pept-bd"/>
</dbReference>
<name>A0A5C5ZSS6_9BACT</name>
<evidence type="ECO:0000256" key="2">
    <source>
        <dbReference type="ARBA" id="ARBA00022705"/>
    </source>
</evidence>
<dbReference type="NCBIfam" id="NF008035">
    <property type="entry name" value="PRK10767.1"/>
    <property type="match status" value="1"/>
</dbReference>
<reference evidence="17 18" key="1">
    <citation type="submission" date="2019-02" db="EMBL/GenBank/DDBJ databases">
        <title>Deep-cultivation of Planctomycetes and their phenomic and genomic characterization uncovers novel biology.</title>
        <authorList>
            <person name="Wiegand S."/>
            <person name="Jogler M."/>
            <person name="Boedeker C."/>
            <person name="Pinto D."/>
            <person name="Vollmers J."/>
            <person name="Rivas-Marin E."/>
            <person name="Kohn T."/>
            <person name="Peeters S.H."/>
            <person name="Heuer A."/>
            <person name="Rast P."/>
            <person name="Oberbeckmann S."/>
            <person name="Bunk B."/>
            <person name="Jeske O."/>
            <person name="Meyerdierks A."/>
            <person name="Storesund J.E."/>
            <person name="Kallscheuer N."/>
            <person name="Luecker S."/>
            <person name="Lage O.M."/>
            <person name="Pohl T."/>
            <person name="Merkel B.J."/>
            <person name="Hornburger P."/>
            <person name="Mueller R.-W."/>
            <person name="Bruemmer F."/>
            <person name="Labrenz M."/>
            <person name="Spormann A.M."/>
            <person name="Op Den Camp H."/>
            <person name="Overmann J."/>
            <person name="Amann R."/>
            <person name="Jetten M.S.M."/>
            <person name="Mascher T."/>
            <person name="Medema M.H."/>
            <person name="Devos D.P."/>
            <person name="Kaster A.-K."/>
            <person name="Ovreas L."/>
            <person name="Rohde M."/>
            <person name="Galperin M.Y."/>
            <person name="Jogler C."/>
        </authorList>
    </citation>
    <scope>NUCLEOTIDE SEQUENCE [LARGE SCALE GENOMIC DNA]</scope>
    <source>
        <strain evidence="17 18">Mal64</strain>
    </source>
</reference>
<evidence type="ECO:0000256" key="13">
    <source>
        <dbReference type="PROSITE-ProRule" id="PRU00546"/>
    </source>
</evidence>
<feature type="binding site" evidence="12">
    <location>
        <position position="187"/>
    </location>
    <ligand>
        <name>Zn(2+)</name>
        <dbReference type="ChEBI" id="CHEBI:29105"/>
        <label>2</label>
    </ligand>
</feature>
<evidence type="ECO:0000256" key="11">
    <source>
        <dbReference type="ARBA" id="ARBA00067609"/>
    </source>
</evidence>
<dbReference type="EMBL" id="SJPQ01000001">
    <property type="protein sequence ID" value="TWT90118.1"/>
    <property type="molecule type" value="Genomic_DNA"/>
</dbReference>
<comment type="similarity">
    <text evidence="10 12">Belongs to the DnaJ family.</text>
</comment>
<feature type="repeat" description="CXXCXGXG motif" evidence="12">
    <location>
        <begin position="184"/>
        <end position="191"/>
    </location>
</feature>
<dbReference type="PROSITE" id="PS50076">
    <property type="entry name" value="DNAJ_2"/>
    <property type="match status" value="1"/>
</dbReference>
<dbReference type="SUPFAM" id="SSF46565">
    <property type="entry name" value="Chaperone J-domain"/>
    <property type="match status" value="1"/>
</dbReference>
<dbReference type="CDD" id="cd06257">
    <property type="entry name" value="DnaJ"/>
    <property type="match status" value="1"/>
</dbReference>
<keyword evidence="5 12" id="KW-0863">Zinc-finger</keyword>
<feature type="region of interest" description="Disordered" evidence="14">
    <location>
        <begin position="368"/>
        <end position="387"/>
    </location>
</feature>
<gene>
    <name evidence="12 17" type="primary">dnaJ</name>
    <name evidence="17" type="ORF">Mal64_05010</name>
</gene>
<evidence type="ECO:0000256" key="6">
    <source>
        <dbReference type="ARBA" id="ARBA00022833"/>
    </source>
</evidence>
<evidence type="ECO:0000256" key="8">
    <source>
        <dbReference type="ARBA" id="ARBA00023186"/>
    </source>
</evidence>
<dbReference type="GO" id="GO:0005737">
    <property type="term" value="C:cytoplasm"/>
    <property type="evidence" value="ECO:0007669"/>
    <property type="project" value="UniProtKB-SubCell"/>
</dbReference>
<dbReference type="InterPro" id="IPR002939">
    <property type="entry name" value="DnaJ_C"/>
</dbReference>
<dbReference type="Gene3D" id="1.10.287.110">
    <property type="entry name" value="DnaJ domain"/>
    <property type="match status" value="1"/>
</dbReference>
<feature type="zinc finger region" description="CR-type" evidence="13">
    <location>
        <begin position="132"/>
        <end position="210"/>
    </location>
</feature>
<comment type="function">
    <text evidence="9 12">Participates actively in the response to hyperosmotic and heat shock by preventing the aggregation of stress-denatured proteins and by disaggregating proteins, also in an autonomous, DnaK-independent fashion. Unfolded proteins bind initially to DnaJ; upon interaction with the DnaJ-bound protein, DnaK hydrolyzes its bound ATP, resulting in the formation of a stable complex. GrpE releases ADP from DnaK; ATP binding to DnaK triggers the release of the substrate protein, thus completing the reaction cycle. Several rounds of ATP-dependent interactions between DnaJ, DnaK and GrpE are required for fully efficient folding. Also involved, together with DnaK and GrpE, in the DNA replication of plasmids through activation of initiation proteins.</text>
</comment>
<dbReference type="Pfam" id="PF01556">
    <property type="entry name" value="DnaJ_C"/>
    <property type="match status" value="1"/>
</dbReference>
<feature type="binding site" evidence="12">
    <location>
        <position position="184"/>
    </location>
    <ligand>
        <name>Zn(2+)</name>
        <dbReference type="ChEBI" id="CHEBI:29105"/>
        <label>2</label>
    </ligand>
</feature>
<dbReference type="HAMAP" id="MF_01152">
    <property type="entry name" value="DnaJ"/>
    <property type="match status" value="1"/>
</dbReference>
<evidence type="ECO:0000256" key="12">
    <source>
        <dbReference type="HAMAP-Rule" id="MF_01152"/>
    </source>
</evidence>
<dbReference type="Proteomes" id="UP000315440">
    <property type="component" value="Unassembled WGS sequence"/>
</dbReference>
<comment type="subcellular location">
    <subcellularLocation>
        <location evidence="12">Cytoplasm</location>
    </subcellularLocation>
</comment>
<dbReference type="GO" id="GO:0031072">
    <property type="term" value="F:heat shock protein binding"/>
    <property type="evidence" value="ECO:0007669"/>
    <property type="project" value="InterPro"/>
</dbReference>
<dbReference type="InterPro" id="IPR012724">
    <property type="entry name" value="DnaJ"/>
</dbReference>
<keyword evidence="6 12" id="KW-0862">Zinc</keyword>
<dbReference type="InterPro" id="IPR018253">
    <property type="entry name" value="DnaJ_domain_CS"/>
</dbReference>
<dbReference type="RefSeq" id="WP_146396560.1">
    <property type="nucleotide sequence ID" value="NZ_SJPQ01000001.1"/>
</dbReference>
<keyword evidence="3 12" id="KW-0479">Metal-binding</keyword>
<evidence type="ECO:0000256" key="7">
    <source>
        <dbReference type="ARBA" id="ARBA00023016"/>
    </source>
</evidence>
<dbReference type="NCBIfam" id="TIGR02349">
    <property type="entry name" value="DnaJ_bact"/>
    <property type="match status" value="1"/>
</dbReference>
<accession>A0A5C5ZSS6</accession>
<comment type="domain">
    <text evidence="12">The J domain is necessary and sufficient to stimulate DnaK ATPase activity. Zinc center 1 plays an important role in the autonomous, DnaK-independent chaperone activity of DnaJ. Zinc center 2 is essential for interaction with DnaK and for DnaJ activity.</text>
</comment>
<dbReference type="SUPFAM" id="SSF49493">
    <property type="entry name" value="HSP40/DnaJ peptide-binding domain"/>
    <property type="match status" value="2"/>
</dbReference>
<feature type="binding site" evidence="12">
    <location>
        <position position="162"/>
    </location>
    <ligand>
        <name>Zn(2+)</name>
        <dbReference type="ChEBI" id="CHEBI:29105"/>
        <label>2</label>
    </ligand>
</feature>
<dbReference type="PANTHER" id="PTHR43096:SF48">
    <property type="entry name" value="CHAPERONE PROTEIN DNAJ"/>
    <property type="match status" value="1"/>
</dbReference>
<evidence type="ECO:0000256" key="9">
    <source>
        <dbReference type="ARBA" id="ARBA00053423"/>
    </source>
</evidence>
<feature type="binding site" evidence="12">
    <location>
        <position position="201"/>
    </location>
    <ligand>
        <name>Zn(2+)</name>
        <dbReference type="ChEBI" id="CHEBI:29105"/>
        <label>1</label>
    </ligand>
</feature>
<evidence type="ECO:0000313" key="17">
    <source>
        <dbReference type="EMBL" id="TWT90118.1"/>
    </source>
</evidence>
<dbReference type="CDD" id="cd10747">
    <property type="entry name" value="DnaJ_C"/>
    <property type="match status" value="1"/>
</dbReference>
<dbReference type="PROSITE" id="PS00636">
    <property type="entry name" value="DNAJ_1"/>
    <property type="match status" value="1"/>
</dbReference>
<evidence type="ECO:0000256" key="1">
    <source>
        <dbReference type="ARBA" id="ARBA00022490"/>
    </source>
</evidence>
<organism evidence="17 18">
    <name type="scientific">Pseudobythopirellula maris</name>
    <dbReference type="NCBI Taxonomy" id="2527991"/>
    <lineage>
        <taxon>Bacteria</taxon>
        <taxon>Pseudomonadati</taxon>
        <taxon>Planctomycetota</taxon>
        <taxon>Planctomycetia</taxon>
        <taxon>Pirellulales</taxon>
        <taxon>Lacipirellulaceae</taxon>
        <taxon>Pseudobythopirellula</taxon>
    </lineage>
</organism>
<dbReference type="SMART" id="SM00271">
    <property type="entry name" value="DnaJ"/>
    <property type="match status" value="1"/>
</dbReference>
<dbReference type="AlphaFoldDB" id="A0A5C5ZSS6"/>
<comment type="cofactor">
    <cofactor evidence="12">
        <name>Zn(2+)</name>
        <dbReference type="ChEBI" id="CHEBI:29105"/>
    </cofactor>
    <text evidence="12">Binds 2 Zn(2+) ions per monomer.</text>
</comment>
<feature type="binding site" evidence="12">
    <location>
        <position position="198"/>
    </location>
    <ligand>
        <name>Zn(2+)</name>
        <dbReference type="ChEBI" id="CHEBI:29105"/>
        <label>1</label>
    </ligand>
</feature>
<dbReference type="InterPro" id="IPR001623">
    <property type="entry name" value="DnaJ_domain"/>
</dbReference>
<dbReference type="Gene3D" id="2.60.260.20">
    <property type="entry name" value="Urease metallochaperone UreE, N-terminal domain"/>
    <property type="match status" value="2"/>
</dbReference>
<dbReference type="FunFam" id="1.10.287.110:FF:000034">
    <property type="entry name" value="Chaperone protein DnaJ"/>
    <property type="match status" value="1"/>
</dbReference>
<feature type="binding site" evidence="12">
    <location>
        <position position="145"/>
    </location>
    <ligand>
        <name>Zn(2+)</name>
        <dbReference type="ChEBI" id="CHEBI:29105"/>
        <label>1</label>
    </ligand>
</feature>
<evidence type="ECO:0000259" key="15">
    <source>
        <dbReference type="PROSITE" id="PS50076"/>
    </source>
</evidence>
<feature type="repeat" description="CXXCXGXG motif" evidence="12">
    <location>
        <begin position="162"/>
        <end position="169"/>
    </location>
</feature>
<keyword evidence="2 12" id="KW-0235">DNA replication</keyword>
<feature type="binding site" evidence="12">
    <location>
        <position position="165"/>
    </location>
    <ligand>
        <name>Zn(2+)</name>
        <dbReference type="ChEBI" id="CHEBI:29105"/>
        <label>2</label>
    </ligand>
</feature>
<comment type="subunit">
    <text evidence="12">Homodimer.</text>
</comment>
<dbReference type="Pfam" id="PF00684">
    <property type="entry name" value="DnaJ_CXXCXGXG"/>
    <property type="match status" value="1"/>
</dbReference>
<evidence type="ECO:0000256" key="4">
    <source>
        <dbReference type="ARBA" id="ARBA00022737"/>
    </source>
</evidence>
<dbReference type="FunFam" id="2.10.230.10:FF:000002">
    <property type="entry name" value="Molecular chaperone DnaJ"/>
    <property type="match status" value="1"/>
</dbReference>
<protein>
    <recommendedName>
        <fullName evidence="11 12">Chaperone protein DnaJ</fullName>
    </recommendedName>
</protein>
<feature type="domain" description="J" evidence="15">
    <location>
        <begin position="6"/>
        <end position="71"/>
    </location>
</feature>
<dbReference type="Pfam" id="PF00226">
    <property type="entry name" value="DnaJ"/>
    <property type="match status" value="1"/>
</dbReference>
<dbReference type="GO" id="GO:0051082">
    <property type="term" value="F:unfolded protein binding"/>
    <property type="evidence" value="ECO:0007669"/>
    <property type="project" value="UniProtKB-UniRule"/>
</dbReference>
<feature type="binding site" evidence="12">
    <location>
        <position position="148"/>
    </location>
    <ligand>
        <name>Zn(2+)</name>
        <dbReference type="ChEBI" id="CHEBI:29105"/>
        <label>1</label>
    </ligand>
</feature>
<feature type="repeat" description="CXXCXGXG motif" evidence="12">
    <location>
        <begin position="145"/>
        <end position="152"/>
    </location>
</feature>
<evidence type="ECO:0000256" key="3">
    <source>
        <dbReference type="ARBA" id="ARBA00022723"/>
    </source>
</evidence>
<dbReference type="GO" id="GO:0006260">
    <property type="term" value="P:DNA replication"/>
    <property type="evidence" value="ECO:0007669"/>
    <property type="project" value="UniProtKB-KW"/>
</dbReference>
<dbReference type="InterPro" id="IPR036410">
    <property type="entry name" value="HSP_DnaJ_Cys-rich_dom_sf"/>
</dbReference>
<dbReference type="GO" id="GO:0005524">
    <property type="term" value="F:ATP binding"/>
    <property type="evidence" value="ECO:0007669"/>
    <property type="project" value="InterPro"/>
</dbReference>
<comment type="caution">
    <text evidence="17">The sequence shown here is derived from an EMBL/GenBank/DDBJ whole genome shotgun (WGS) entry which is preliminary data.</text>
</comment>
<dbReference type="FunFam" id="2.60.260.20:FF:000005">
    <property type="entry name" value="Chaperone protein dnaJ 1, mitochondrial"/>
    <property type="match status" value="1"/>
</dbReference>
<proteinExistence type="inferred from homology"/>
<keyword evidence="7 12" id="KW-0346">Stress response</keyword>
<dbReference type="PANTHER" id="PTHR43096">
    <property type="entry name" value="DNAJ HOMOLOG 1, MITOCHONDRIAL-RELATED"/>
    <property type="match status" value="1"/>
</dbReference>
<dbReference type="PROSITE" id="PS51188">
    <property type="entry name" value="ZF_CR"/>
    <property type="match status" value="1"/>
</dbReference>
<dbReference type="GO" id="GO:0042026">
    <property type="term" value="P:protein refolding"/>
    <property type="evidence" value="ECO:0007669"/>
    <property type="project" value="TreeGrafter"/>
</dbReference>